<sequence>MKGERRQHGAVRCYDINQPLLARERYEKMVDSATATRLFAKVTNQSKYTRKCHKAWCSDHHHKHAVCKSRDKTKGTMKIRSIDPANEWTKYPVGNSATSVLAYLANEEGYNDDDYDYEGRVEETHNYAYGYAYHDDNHHDDEHSHDHDDGTHGIDLCAGFAIGIAIVADEHVNDVDNEDDDDDVDDDDDDDDDAMSFCDVGLCWGHGDGDEYGDDGWYLVGGQMQ</sequence>
<evidence type="ECO:0000313" key="2">
    <source>
        <dbReference type="Proteomes" id="UP001055811"/>
    </source>
</evidence>
<organism evidence="1 2">
    <name type="scientific">Cichorium intybus</name>
    <name type="common">Chicory</name>
    <dbReference type="NCBI Taxonomy" id="13427"/>
    <lineage>
        <taxon>Eukaryota</taxon>
        <taxon>Viridiplantae</taxon>
        <taxon>Streptophyta</taxon>
        <taxon>Embryophyta</taxon>
        <taxon>Tracheophyta</taxon>
        <taxon>Spermatophyta</taxon>
        <taxon>Magnoliopsida</taxon>
        <taxon>eudicotyledons</taxon>
        <taxon>Gunneridae</taxon>
        <taxon>Pentapetalae</taxon>
        <taxon>asterids</taxon>
        <taxon>campanulids</taxon>
        <taxon>Asterales</taxon>
        <taxon>Asteraceae</taxon>
        <taxon>Cichorioideae</taxon>
        <taxon>Cichorieae</taxon>
        <taxon>Cichoriinae</taxon>
        <taxon>Cichorium</taxon>
    </lineage>
</organism>
<dbReference type="EMBL" id="CM042011">
    <property type="protein sequence ID" value="KAI3768888.1"/>
    <property type="molecule type" value="Genomic_DNA"/>
</dbReference>
<accession>A0ACB9FDM1</accession>
<reference evidence="2" key="1">
    <citation type="journal article" date="2022" name="Mol. Ecol. Resour.">
        <title>The genomes of chicory, endive, great burdock and yacon provide insights into Asteraceae palaeo-polyploidization history and plant inulin production.</title>
        <authorList>
            <person name="Fan W."/>
            <person name="Wang S."/>
            <person name="Wang H."/>
            <person name="Wang A."/>
            <person name="Jiang F."/>
            <person name="Liu H."/>
            <person name="Zhao H."/>
            <person name="Xu D."/>
            <person name="Zhang Y."/>
        </authorList>
    </citation>
    <scope>NUCLEOTIDE SEQUENCE [LARGE SCALE GENOMIC DNA]</scope>
    <source>
        <strain evidence="2">cv. Punajuju</strain>
    </source>
</reference>
<comment type="caution">
    <text evidence="1">The sequence shown here is derived from an EMBL/GenBank/DDBJ whole genome shotgun (WGS) entry which is preliminary data.</text>
</comment>
<proteinExistence type="predicted"/>
<reference evidence="1 2" key="2">
    <citation type="journal article" date="2022" name="Mol. Ecol. Resour.">
        <title>The genomes of chicory, endive, great burdock and yacon provide insights into Asteraceae paleo-polyploidization history and plant inulin production.</title>
        <authorList>
            <person name="Fan W."/>
            <person name="Wang S."/>
            <person name="Wang H."/>
            <person name="Wang A."/>
            <person name="Jiang F."/>
            <person name="Liu H."/>
            <person name="Zhao H."/>
            <person name="Xu D."/>
            <person name="Zhang Y."/>
        </authorList>
    </citation>
    <scope>NUCLEOTIDE SEQUENCE [LARGE SCALE GENOMIC DNA]</scope>
    <source>
        <strain evidence="2">cv. Punajuju</strain>
        <tissue evidence="1">Leaves</tissue>
    </source>
</reference>
<evidence type="ECO:0000313" key="1">
    <source>
        <dbReference type="EMBL" id="KAI3768888.1"/>
    </source>
</evidence>
<name>A0ACB9FDM1_CICIN</name>
<gene>
    <name evidence="1" type="ORF">L2E82_19725</name>
</gene>
<keyword evidence="2" id="KW-1185">Reference proteome</keyword>
<protein>
    <submittedName>
        <fullName evidence="1">Uncharacterized protein</fullName>
    </submittedName>
</protein>
<dbReference type="Proteomes" id="UP001055811">
    <property type="component" value="Linkage Group LG03"/>
</dbReference>